<dbReference type="EMBL" id="LAZR01067784">
    <property type="protein sequence ID" value="KKK50905.1"/>
    <property type="molecule type" value="Genomic_DNA"/>
</dbReference>
<dbReference type="GO" id="GO:0005524">
    <property type="term" value="F:ATP binding"/>
    <property type="evidence" value="ECO:0007669"/>
    <property type="project" value="UniProtKB-KW"/>
</dbReference>
<dbReference type="PROSITE" id="PS00688">
    <property type="entry name" value="SIGMA54_INTERACT_3"/>
    <property type="match status" value="1"/>
</dbReference>
<dbReference type="InterPro" id="IPR058031">
    <property type="entry name" value="AAA_lid_NorR"/>
</dbReference>
<dbReference type="PANTHER" id="PTHR32071">
    <property type="entry name" value="TRANSCRIPTIONAL REGULATORY PROTEIN"/>
    <property type="match status" value="1"/>
</dbReference>
<dbReference type="SUPFAM" id="SSF46689">
    <property type="entry name" value="Homeodomain-like"/>
    <property type="match status" value="1"/>
</dbReference>
<name>A0A0F8WRF7_9ZZZZ</name>
<gene>
    <name evidence="6" type="ORF">LCGC14_3120360</name>
</gene>
<feature type="non-terminal residue" evidence="6">
    <location>
        <position position="1"/>
    </location>
</feature>
<dbReference type="GO" id="GO:0043565">
    <property type="term" value="F:sequence-specific DNA binding"/>
    <property type="evidence" value="ECO:0007669"/>
    <property type="project" value="InterPro"/>
</dbReference>
<dbReference type="Gene3D" id="1.10.10.60">
    <property type="entry name" value="Homeodomain-like"/>
    <property type="match status" value="1"/>
</dbReference>
<protein>
    <recommendedName>
        <fullName evidence="5">Sigma-54 factor interaction domain-containing protein</fullName>
    </recommendedName>
</protein>
<keyword evidence="1" id="KW-0547">Nucleotide-binding</keyword>
<dbReference type="InterPro" id="IPR009057">
    <property type="entry name" value="Homeodomain-like_sf"/>
</dbReference>
<proteinExistence type="predicted"/>
<evidence type="ECO:0000256" key="1">
    <source>
        <dbReference type="ARBA" id="ARBA00022741"/>
    </source>
</evidence>
<keyword evidence="4" id="KW-0804">Transcription</keyword>
<dbReference type="GO" id="GO:0006355">
    <property type="term" value="P:regulation of DNA-templated transcription"/>
    <property type="evidence" value="ECO:0007669"/>
    <property type="project" value="InterPro"/>
</dbReference>
<dbReference type="InterPro" id="IPR002078">
    <property type="entry name" value="Sigma_54_int"/>
</dbReference>
<dbReference type="AlphaFoldDB" id="A0A0F8WRF7"/>
<dbReference type="PROSITE" id="PS50045">
    <property type="entry name" value="SIGMA54_INTERACT_4"/>
    <property type="match status" value="1"/>
</dbReference>
<comment type="caution">
    <text evidence="6">The sequence shown here is derived from an EMBL/GenBank/DDBJ whole genome shotgun (WGS) entry which is preliminary data.</text>
</comment>
<dbReference type="Pfam" id="PF25601">
    <property type="entry name" value="AAA_lid_14"/>
    <property type="match status" value="1"/>
</dbReference>
<evidence type="ECO:0000256" key="2">
    <source>
        <dbReference type="ARBA" id="ARBA00022840"/>
    </source>
</evidence>
<sequence length="116" mass="12958">KNVRGINSEALKILSQYQWPGNVRELQNVIERAMILATGEFITPAELPSQIAGSVEFQRYSDDLRIASAAYEKEHIRRVLLAAGGNKEECSRRLGINPSTLYRKMADLGMVSDSFS</sequence>
<evidence type="ECO:0000313" key="6">
    <source>
        <dbReference type="EMBL" id="KKK50905.1"/>
    </source>
</evidence>
<evidence type="ECO:0000259" key="5">
    <source>
        <dbReference type="PROSITE" id="PS50045"/>
    </source>
</evidence>
<organism evidence="6">
    <name type="scientific">marine sediment metagenome</name>
    <dbReference type="NCBI Taxonomy" id="412755"/>
    <lineage>
        <taxon>unclassified sequences</taxon>
        <taxon>metagenomes</taxon>
        <taxon>ecological metagenomes</taxon>
    </lineage>
</organism>
<keyword evidence="3" id="KW-0805">Transcription regulation</keyword>
<dbReference type="InterPro" id="IPR002197">
    <property type="entry name" value="HTH_Fis"/>
</dbReference>
<dbReference type="Pfam" id="PF02954">
    <property type="entry name" value="HTH_8"/>
    <property type="match status" value="1"/>
</dbReference>
<reference evidence="6" key="1">
    <citation type="journal article" date="2015" name="Nature">
        <title>Complex archaea that bridge the gap between prokaryotes and eukaryotes.</title>
        <authorList>
            <person name="Spang A."/>
            <person name="Saw J.H."/>
            <person name="Jorgensen S.L."/>
            <person name="Zaremba-Niedzwiedzka K."/>
            <person name="Martijn J."/>
            <person name="Lind A.E."/>
            <person name="van Eijk R."/>
            <person name="Schleper C."/>
            <person name="Guy L."/>
            <person name="Ettema T.J."/>
        </authorList>
    </citation>
    <scope>NUCLEOTIDE SEQUENCE</scope>
</reference>
<dbReference type="InterPro" id="IPR025944">
    <property type="entry name" value="Sigma_54_int_dom_CS"/>
</dbReference>
<evidence type="ECO:0000256" key="3">
    <source>
        <dbReference type="ARBA" id="ARBA00023015"/>
    </source>
</evidence>
<feature type="domain" description="Sigma-54 factor interaction" evidence="5">
    <location>
        <begin position="1"/>
        <end position="35"/>
    </location>
</feature>
<evidence type="ECO:0000256" key="4">
    <source>
        <dbReference type="ARBA" id="ARBA00023163"/>
    </source>
</evidence>
<keyword evidence="2" id="KW-0067">ATP-binding</keyword>
<accession>A0A0F8WRF7</accession>
<dbReference type="Gene3D" id="1.10.8.60">
    <property type="match status" value="1"/>
</dbReference>